<feature type="chain" id="PRO_5020037625" evidence="7">
    <location>
        <begin position="26"/>
        <end position="670"/>
    </location>
</feature>
<dbReference type="Proteomes" id="UP000230066">
    <property type="component" value="Unassembled WGS sequence"/>
</dbReference>
<dbReference type="PANTHER" id="PTHR19325">
    <property type="entry name" value="COMPLEMENT COMPONENT-RELATED SUSHI DOMAIN-CONTAINING"/>
    <property type="match status" value="1"/>
</dbReference>
<dbReference type="EMBL" id="JXXN02000107">
    <property type="protein sequence ID" value="THD28628.1"/>
    <property type="molecule type" value="Genomic_DNA"/>
</dbReference>
<feature type="domain" description="Sushi" evidence="8">
    <location>
        <begin position="293"/>
        <end position="350"/>
    </location>
</feature>
<comment type="caution">
    <text evidence="9">The sequence shown here is derived from an EMBL/GenBank/DDBJ whole genome shotgun (WGS) entry which is preliminary data.</text>
</comment>
<feature type="domain" description="Sushi" evidence="8">
    <location>
        <begin position="351"/>
        <end position="413"/>
    </location>
</feature>
<organism evidence="9 10">
    <name type="scientific">Fasciola hepatica</name>
    <name type="common">Liver fluke</name>
    <dbReference type="NCBI Taxonomy" id="6192"/>
    <lineage>
        <taxon>Eukaryota</taxon>
        <taxon>Metazoa</taxon>
        <taxon>Spiralia</taxon>
        <taxon>Lophotrochozoa</taxon>
        <taxon>Platyhelminthes</taxon>
        <taxon>Trematoda</taxon>
        <taxon>Digenea</taxon>
        <taxon>Plagiorchiida</taxon>
        <taxon>Echinostomata</taxon>
        <taxon>Echinostomatoidea</taxon>
        <taxon>Fasciolidae</taxon>
        <taxon>Fasciola</taxon>
    </lineage>
</organism>
<keyword evidence="2" id="KW-0677">Repeat</keyword>
<dbReference type="InterPro" id="IPR050350">
    <property type="entry name" value="Compl-Cell_Adhes-Reg"/>
</dbReference>
<name>A0A4E0RY57_FASHE</name>
<evidence type="ECO:0000256" key="1">
    <source>
        <dbReference type="ARBA" id="ARBA00022659"/>
    </source>
</evidence>
<feature type="disulfide bond" evidence="5">
    <location>
        <begin position="321"/>
        <end position="348"/>
    </location>
</feature>
<dbReference type="Gene3D" id="2.10.70.10">
    <property type="entry name" value="Complement Module, domain 1"/>
    <property type="match status" value="6"/>
</dbReference>
<protein>
    <submittedName>
        <fullName evidence="9">C4b binding protein beta chain</fullName>
    </submittedName>
</protein>
<keyword evidence="3 5" id="KW-1015">Disulfide bond</keyword>
<dbReference type="PROSITE" id="PS50923">
    <property type="entry name" value="SUSHI"/>
    <property type="match status" value="3"/>
</dbReference>
<dbReference type="AlphaFoldDB" id="A0A4E0RY57"/>
<dbReference type="SMART" id="SM00032">
    <property type="entry name" value="CCP"/>
    <property type="match status" value="8"/>
</dbReference>
<feature type="compositionally biased region" description="Polar residues" evidence="6">
    <location>
        <begin position="157"/>
        <end position="175"/>
    </location>
</feature>
<dbReference type="SUPFAM" id="SSF57535">
    <property type="entry name" value="Complement control module/SCR domain"/>
    <property type="match status" value="8"/>
</dbReference>
<accession>A0A4E0RY57</accession>
<proteinExistence type="predicted"/>
<evidence type="ECO:0000256" key="3">
    <source>
        <dbReference type="ARBA" id="ARBA00023157"/>
    </source>
</evidence>
<gene>
    <name evidence="9" type="ORF">D915_000528</name>
</gene>
<dbReference type="CDD" id="cd00033">
    <property type="entry name" value="CCP"/>
    <property type="match status" value="3"/>
</dbReference>
<evidence type="ECO:0000259" key="8">
    <source>
        <dbReference type="PROSITE" id="PS50923"/>
    </source>
</evidence>
<dbReference type="Pfam" id="PF00084">
    <property type="entry name" value="Sushi"/>
    <property type="match status" value="3"/>
</dbReference>
<evidence type="ECO:0000256" key="6">
    <source>
        <dbReference type="SAM" id="MobiDB-lite"/>
    </source>
</evidence>
<keyword evidence="7" id="KW-0732">Signal</keyword>
<comment type="caution">
    <text evidence="5">Lacks conserved residue(s) required for the propagation of feature annotation.</text>
</comment>
<feature type="disulfide bond" evidence="5">
    <location>
        <begin position="110"/>
        <end position="137"/>
    </location>
</feature>
<evidence type="ECO:0000313" key="9">
    <source>
        <dbReference type="EMBL" id="THD28628.1"/>
    </source>
</evidence>
<feature type="signal peptide" evidence="7">
    <location>
        <begin position="1"/>
        <end position="25"/>
    </location>
</feature>
<sequence>MQQIAHHQYYFALTWIILISRLIKTDDSVAVCEPRGQSHPDYSKCPTKACKKHIDCWVTFGAPQSCVCDPHLCGPVCLVENAKCPKPKSPANGVVIFNETNVADAAEYKCGIGLVVRGPRTRYCLATLNWSGEEPTCSNQTDTCFSPPDIPNSYLSAHRNSGQTFGPEGQSSLTSAPRRADYRSGEVIELRCLPGYQDTKRDYVEASCIGSEWHFAHLQCERIYCSSLRDPHHGIIVYRSDKRFQAEATTICEEGYTADCYASLEKDRKEEGCVRVCQADGQWSGRDSQCEPVTCPRLDAPTNGGLSTYTVSVHSVVHFHCNEGFEMQGPGIRRCLPNGKWDGTQVVCKERDCGVPPIIAQAKVVYNTSTYGSRAEFQCAPDTTSSIAEPALVCGTVNNKTVWLPQQTPRCNRHCYLFTVDQGEVVLLHKPNTSQQLLIPITADSYESIAKSGSPGGLPSSAGIILPGGRVRHNSQLNVSCQSGYQLAQLKMSVTTCKDGVWSIRSKCVPASCAKRPPSTRGARVRFYSRMHNAKARYECFPGYTLQIDTQSKKYPGTGLVNDPLGTIRCLHGEWVGTPVYCEPTRCPRLVVDKMISIQMKPSTLPNDGQQFTNEAVQGTQAFLYCPKGYHIQGPSVVVCHESHWLPSTDARCERSIYPVLPTEWLYRLP</sequence>
<feature type="domain" description="Sushi" evidence="8">
    <location>
        <begin position="82"/>
        <end position="139"/>
    </location>
</feature>
<keyword evidence="4" id="KW-0325">Glycoprotein</keyword>
<evidence type="ECO:0000256" key="5">
    <source>
        <dbReference type="PROSITE-ProRule" id="PRU00302"/>
    </source>
</evidence>
<keyword evidence="1 5" id="KW-0768">Sushi</keyword>
<evidence type="ECO:0000256" key="2">
    <source>
        <dbReference type="ARBA" id="ARBA00022737"/>
    </source>
</evidence>
<evidence type="ECO:0000313" key="10">
    <source>
        <dbReference type="Proteomes" id="UP000230066"/>
    </source>
</evidence>
<dbReference type="PANTHER" id="PTHR19325:SF575">
    <property type="entry name" value="LOCOMOTION-RELATED PROTEIN HIKARU GENKI"/>
    <property type="match status" value="1"/>
</dbReference>
<reference evidence="9" key="1">
    <citation type="submission" date="2019-03" db="EMBL/GenBank/DDBJ databases">
        <title>Improved annotation for the trematode Fasciola hepatica.</title>
        <authorList>
            <person name="Choi Y.-J."/>
            <person name="Martin J."/>
            <person name="Mitreva M."/>
        </authorList>
    </citation>
    <scope>NUCLEOTIDE SEQUENCE [LARGE SCALE GENOMIC DNA]</scope>
</reference>
<keyword evidence="10" id="KW-1185">Reference proteome</keyword>
<dbReference type="InterPro" id="IPR000436">
    <property type="entry name" value="Sushi_SCR_CCP_dom"/>
</dbReference>
<feature type="region of interest" description="Disordered" evidence="6">
    <location>
        <begin position="157"/>
        <end position="179"/>
    </location>
</feature>
<evidence type="ECO:0000256" key="7">
    <source>
        <dbReference type="SAM" id="SignalP"/>
    </source>
</evidence>
<dbReference type="InterPro" id="IPR035976">
    <property type="entry name" value="Sushi/SCR/CCP_sf"/>
</dbReference>
<evidence type="ECO:0000256" key="4">
    <source>
        <dbReference type="ARBA" id="ARBA00023180"/>
    </source>
</evidence>